<organism evidence="1 2">
    <name type="scientific">Oryza meyeriana var. granulata</name>
    <dbReference type="NCBI Taxonomy" id="110450"/>
    <lineage>
        <taxon>Eukaryota</taxon>
        <taxon>Viridiplantae</taxon>
        <taxon>Streptophyta</taxon>
        <taxon>Embryophyta</taxon>
        <taxon>Tracheophyta</taxon>
        <taxon>Spermatophyta</taxon>
        <taxon>Magnoliopsida</taxon>
        <taxon>Liliopsida</taxon>
        <taxon>Poales</taxon>
        <taxon>Poaceae</taxon>
        <taxon>BOP clade</taxon>
        <taxon>Oryzoideae</taxon>
        <taxon>Oryzeae</taxon>
        <taxon>Oryzinae</taxon>
        <taxon>Oryza</taxon>
        <taxon>Oryza meyeriana</taxon>
    </lineage>
</organism>
<feature type="non-terminal residue" evidence="1">
    <location>
        <position position="1"/>
    </location>
</feature>
<accession>A0A6G1C4W0</accession>
<proteinExistence type="predicted"/>
<comment type="caution">
    <text evidence="1">The sequence shown here is derived from an EMBL/GenBank/DDBJ whole genome shotgun (WGS) entry which is preliminary data.</text>
</comment>
<dbReference type="Proteomes" id="UP000479710">
    <property type="component" value="Unassembled WGS sequence"/>
</dbReference>
<sequence>IPVIMLVAQDAASCHEFLLATDYEPFFVNGPSYYDEKRENYRHLVIKGTEAQNRLLFKMRELQGHLQHYRFIDIDDKMNCPS</sequence>
<evidence type="ECO:0000313" key="1">
    <source>
        <dbReference type="EMBL" id="KAF0895071.1"/>
    </source>
</evidence>
<dbReference type="EMBL" id="SPHZ02000010">
    <property type="protein sequence ID" value="KAF0895071.1"/>
    <property type="molecule type" value="Genomic_DNA"/>
</dbReference>
<dbReference type="AlphaFoldDB" id="A0A6G1C4W0"/>
<reference evidence="1 2" key="1">
    <citation type="submission" date="2019-11" db="EMBL/GenBank/DDBJ databases">
        <title>Whole genome sequence of Oryza granulata.</title>
        <authorList>
            <person name="Li W."/>
        </authorList>
    </citation>
    <scope>NUCLEOTIDE SEQUENCE [LARGE SCALE GENOMIC DNA]</scope>
    <source>
        <strain evidence="2">cv. Menghai</strain>
        <tissue evidence="1">Leaf</tissue>
    </source>
</reference>
<gene>
    <name evidence="1" type="ORF">E2562_006783</name>
</gene>
<name>A0A6G1C4W0_9ORYZ</name>
<protein>
    <submittedName>
        <fullName evidence="1">Uncharacterized protein</fullName>
    </submittedName>
</protein>
<evidence type="ECO:0000313" key="2">
    <source>
        <dbReference type="Proteomes" id="UP000479710"/>
    </source>
</evidence>
<keyword evidence="2" id="KW-1185">Reference proteome</keyword>